<evidence type="ECO:0000313" key="3">
    <source>
        <dbReference type="EnsemblProtists" id="EKX43689"/>
    </source>
</evidence>
<evidence type="ECO:0000259" key="1">
    <source>
        <dbReference type="Pfam" id="PF13640"/>
    </source>
</evidence>
<proteinExistence type="predicted"/>
<name>L1J6F7_GUITC</name>
<dbReference type="InterPro" id="IPR044862">
    <property type="entry name" value="Pro_4_hyd_alph_FE2OG_OXY"/>
</dbReference>
<reference evidence="3" key="3">
    <citation type="submission" date="2016-03" db="UniProtKB">
        <authorList>
            <consortium name="EnsemblProtists"/>
        </authorList>
    </citation>
    <scope>IDENTIFICATION</scope>
</reference>
<dbReference type="KEGG" id="gtt:GUITHDRAFT_110488"/>
<dbReference type="OrthoDB" id="420046at2759"/>
<organism evidence="2">
    <name type="scientific">Guillardia theta (strain CCMP2712)</name>
    <name type="common">Cryptophyte</name>
    <dbReference type="NCBI Taxonomy" id="905079"/>
    <lineage>
        <taxon>Eukaryota</taxon>
        <taxon>Cryptophyceae</taxon>
        <taxon>Pyrenomonadales</taxon>
        <taxon>Geminigeraceae</taxon>
        <taxon>Guillardia</taxon>
    </lineage>
</organism>
<dbReference type="Proteomes" id="UP000011087">
    <property type="component" value="Unassembled WGS sequence"/>
</dbReference>
<gene>
    <name evidence="2" type="ORF">GUITHDRAFT_110488</name>
</gene>
<protein>
    <recommendedName>
        <fullName evidence="1">Prolyl 4-hydroxylase alpha subunit Fe(2+) 2OG dioxygenase domain-containing protein</fullName>
    </recommendedName>
</protein>
<accession>L1J6F7</accession>
<dbReference type="RefSeq" id="XP_005830669.1">
    <property type="nucleotide sequence ID" value="XM_005830612.1"/>
</dbReference>
<feature type="domain" description="Prolyl 4-hydroxylase alpha subunit Fe(2+) 2OG dioxygenase" evidence="1">
    <location>
        <begin position="156"/>
        <end position="235"/>
    </location>
</feature>
<dbReference type="GeneID" id="17300329"/>
<dbReference type="SUPFAM" id="SSF51197">
    <property type="entry name" value="Clavaminate synthase-like"/>
    <property type="match status" value="1"/>
</dbReference>
<dbReference type="AlphaFoldDB" id="L1J6F7"/>
<reference evidence="4" key="2">
    <citation type="submission" date="2012-11" db="EMBL/GenBank/DDBJ databases">
        <authorList>
            <person name="Kuo A."/>
            <person name="Curtis B.A."/>
            <person name="Tanifuji G."/>
            <person name="Burki F."/>
            <person name="Gruber A."/>
            <person name="Irimia M."/>
            <person name="Maruyama S."/>
            <person name="Arias M.C."/>
            <person name="Ball S.G."/>
            <person name="Gile G.H."/>
            <person name="Hirakawa Y."/>
            <person name="Hopkins J.F."/>
            <person name="Rensing S.A."/>
            <person name="Schmutz J."/>
            <person name="Symeonidi A."/>
            <person name="Elias M."/>
            <person name="Eveleigh R.J."/>
            <person name="Herman E.K."/>
            <person name="Klute M.J."/>
            <person name="Nakayama T."/>
            <person name="Obornik M."/>
            <person name="Reyes-Prieto A."/>
            <person name="Armbrust E.V."/>
            <person name="Aves S.J."/>
            <person name="Beiko R.G."/>
            <person name="Coutinho P."/>
            <person name="Dacks J.B."/>
            <person name="Durnford D.G."/>
            <person name="Fast N.M."/>
            <person name="Green B.R."/>
            <person name="Grisdale C."/>
            <person name="Hempe F."/>
            <person name="Henrissat B."/>
            <person name="Hoppner M.P."/>
            <person name="Ishida K.-I."/>
            <person name="Kim E."/>
            <person name="Koreny L."/>
            <person name="Kroth P.G."/>
            <person name="Liu Y."/>
            <person name="Malik S.-B."/>
            <person name="Maier U.G."/>
            <person name="McRose D."/>
            <person name="Mock T."/>
            <person name="Neilson J.A."/>
            <person name="Onodera N.T."/>
            <person name="Poole A.M."/>
            <person name="Pritham E.J."/>
            <person name="Richards T.A."/>
            <person name="Rocap G."/>
            <person name="Roy S.W."/>
            <person name="Sarai C."/>
            <person name="Schaack S."/>
            <person name="Shirato S."/>
            <person name="Slamovits C.H."/>
            <person name="Spencer D.F."/>
            <person name="Suzuki S."/>
            <person name="Worden A.Z."/>
            <person name="Zauner S."/>
            <person name="Barry K."/>
            <person name="Bell C."/>
            <person name="Bharti A.K."/>
            <person name="Crow J.A."/>
            <person name="Grimwood J."/>
            <person name="Kramer R."/>
            <person name="Lindquist E."/>
            <person name="Lucas S."/>
            <person name="Salamov A."/>
            <person name="McFadden G.I."/>
            <person name="Lane C.E."/>
            <person name="Keeling P.J."/>
            <person name="Gray M.W."/>
            <person name="Grigoriev I.V."/>
            <person name="Archibald J.M."/>
        </authorList>
    </citation>
    <scope>NUCLEOTIDE SEQUENCE</scope>
    <source>
        <strain evidence="4">CCMP2712</strain>
    </source>
</reference>
<dbReference type="EMBL" id="JH993009">
    <property type="protein sequence ID" value="EKX43689.1"/>
    <property type="molecule type" value="Genomic_DNA"/>
</dbReference>
<evidence type="ECO:0000313" key="4">
    <source>
        <dbReference type="Proteomes" id="UP000011087"/>
    </source>
</evidence>
<evidence type="ECO:0000313" key="2">
    <source>
        <dbReference type="EMBL" id="EKX43689.1"/>
    </source>
</evidence>
<sequence>MAENGGRTESIHDEGWWKNANHDSTQRLADQFDFNEWQWFLQSESAPPVPPPAAVVEGLASPEHFTWLRSKEGLEQELFSEGVVRIGSVSDQWLNLAQHFCKTNPFDNVLSLGSERREDGYAEKGRVFAGPWEEWMKSLKHEYSYASVITAFPTSDHHQGWHRDTPDDEENSYHQITLMVYLTDVTQANGATQFRRIASQDEMLIEGSRGTVVAFESSRTEHRGLANRQDKPRVLLYIAFDD</sequence>
<dbReference type="HOGENOM" id="CLU_1149073_0_0_1"/>
<dbReference type="EnsemblProtists" id="EKX43689">
    <property type="protein sequence ID" value="EKX43689"/>
    <property type="gene ID" value="GUITHDRAFT_110488"/>
</dbReference>
<dbReference type="Pfam" id="PF13640">
    <property type="entry name" value="2OG-FeII_Oxy_3"/>
    <property type="match status" value="1"/>
</dbReference>
<keyword evidence="4" id="KW-1185">Reference proteome</keyword>
<dbReference type="Gene3D" id="2.60.120.620">
    <property type="entry name" value="q2cbj1_9rhob like domain"/>
    <property type="match status" value="1"/>
</dbReference>
<dbReference type="PaxDb" id="55529-EKX43689"/>
<reference evidence="2 4" key="1">
    <citation type="journal article" date="2012" name="Nature">
        <title>Algal genomes reveal evolutionary mosaicism and the fate of nucleomorphs.</title>
        <authorList>
            <consortium name="DOE Joint Genome Institute"/>
            <person name="Curtis B.A."/>
            <person name="Tanifuji G."/>
            <person name="Burki F."/>
            <person name="Gruber A."/>
            <person name="Irimia M."/>
            <person name="Maruyama S."/>
            <person name="Arias M.C."/>
            <person name="Ball S.G."/>
            <person name="Gile G.H."/>
            <person name="Hirakawa Y."/>
            <person name="Hopkins J.F."/>
            <person name="Kuo A."/>
            <person name="Rensing S.A."/>
            <person name="Schmutz J."/>
            <person name="Symeonidi A."/>
            <person name="Elias M."/>
            <person name="Eveleigh R.J."/>
            <person name="Herman E.K."/>
            <person name="Klute M.J."/>
            <person name="Nakayama T."/>
            <person name="Obornik M."/>
            <person name="Reyes-Prieto A."/>
            <person name="Armbrust E.V."/>
            <person name="Aves S.J."/>
            <person name="Beiko R.G."/>
            <person name="Coutinho P."/>
            <person name="Dacks J.B."/>
            <person name="Durnford D.G."/>
            <person name="Fast N.M."/>
            <person name="Green B.R."/>
            <person name="Grisdale C.J."/>
            <person name="Hempel F."/>
            <person name="Henrissat B."/>
            <person name="Hoppner M.P."/>
            <person name="Ishida K."/>
            <person name="Kim E."/>
            <person name="Koreny L."/>
            <person name="Kroth P.G."/>
            <person name="Liu Y."/>
            <person name="Malik S.B."/>
            <person name="Maier U.G."/>
            <person name="McRose D."/>
            <person name="Mock T."/>
            <person name="Neilson J.A."/>
            <person name="Onodera N.T."/>
            <person name="Poole A.M."/>
            <person name="Pritham E.J."/>
            <person name="Richards T.A."/>
            <person name="Rocap G."/>
            <person name="Roy S.W."/>
            <person name="Sarai C."/>
            <person name="Schaack S."/>
            <person name="Shirato S."/>
            <person name="Slamovits C.H."/>
            <person name="Spencer D.F."/>
            <person name="Suzuki S."/>
            <person name="Worden A.Z."/>
            <person name="Zauner S."/>
            <person name="Barry K."/>
            <person name="Bell C."/>
            <person name="Bharti A.K."/>
            <person name="Crow J.A."/>
            <person name="Grimwood J."/>
            <person name="Kramer R."/>
            <person name="Lindquist E."/>
            <person name="Lucas S."/>
            <person name="Salamov A."/>
            <person name="McFadden G.I."/>
            <person name="Lane C.E."/>
            <person name="Keeling P.J."/>
            <person name="Gray M.W."/>
            <person name="Grigoriev I.V."/>
            <person name="Archibald J.M."/>
        </authorList>
    </citation>
    <scope>NUCLEOTIDE SEQUENCE</scope>
    <source>
        <strain evidence="2 4">CCMP2712</strain>
    </source>
</reference>